<dbReference type="PIRSF" id="PIRSF002741">
    <property type="entry name" value="MppA"/>
    <property type="match status" value="1"/>
</dbReference>
<dbReference type="GO" id="GO:0030313">
    <property type="term" value="C:cell envelope"/>
    <property type="evidence" value="ECO:0007669"/>
    <property type="project" value="UniProtKB-SubCell"/>
</dbReference>
<evidence type="ECO:0000259" key="6">
    <source>
        <dbReference type="Pfam" id="PF00496"/>
    </source>
</evidence>
<keyword evidence="3" id="KW-0813">Transport</keyword>
<dbReference type="InterPro" id="IPR030678">
    <property type="entry name" value="Peptide/Ni-bd"/>
</dbReference>
<dbReference type="GO" id="GO:0043190">
    <property type="term" value="C:ATP-binding cassette (ABC) transporter complex"/>
    <property type="evidence" value="ECO:0007669"/>
    <property type="project" value="InterPro"/>
</dbReference>
<evidence type="ECO:0000256" key="1">
    <source>
        <dbReference type="ARBA" id="ARBA00004196"/>
    </source>
</evidence>
<comment type="similarity">
    <text evidence="2">Belongs to the bacterial solute-binding protein 5 family.</text>
</comment>
<keyword evidence="8" id="KW-1185">Reference proteome</keyword>
<organism evidence="7 8">
    <name type="scientific">Nocardioides kongjuensis</name>
    <dbReference type="NCBI Taxonomy" id="349522"/>
    <lineage>
        <taxon>Bacteria</taxon>
        <taxon>Bacillati</taxon>
        <taxon>Actinomycetota</taxon>
        <taxon>Actinomycetes</taxon>
        <taxon>Propionibacteriales</taxon>
        <taxon>Nocardioidaceae</taxon>
        <taxon>Nocardioides</taxon>
    </lineage>
</organism>
<protein>
    <submittedName>
        <fullName evidence="7">Peptide/nickel transport system substrate-binding protein</fullName>
    </submittedName>
</protein>
<feature type="signal peptide" evidence="5">
    <location>
        <begin position="1"/>
        <end position="25"/>
    </location>
</feature>
<feature type="chain" id="PRO_5032347521" evidence="5">
    <location>
        <begin position="26"/>
        <end position="547"/>
    </location>
</feature>
<keyword evidence="4 5" id="KW-0732">Signal</keyword>
<evidence type="ECO:0000256" key="3">
    <source>
        <dbReference type="ARBA" id="ARBA00022448"/>
    </source>
</evidence>
<dbReference type="GO" id="GO:1904680">
    <property type="term" value="F:peptide transmembrane transporter activity"/>
    <property type="evidence" value="ECO:0007669"/>
    <property type="project" value="TreeGrafter"/>
</dbReference>
<dbReference type="CDD" id="cd00995">
    <property type="entry name" value="PBP2_NikA_DppA_OppA_like"/>
    <property type="match status" value="1"/>
</dbReference>
<feature type="domain" description="Solute-binding protein family 5" evidence="6">
    <location>
        <begin position="98"/>
        <end position="456"/>
    </location>
</feature>
<evidence type="ECO:0000256" key="5">
    <source>
        <dbReference type="SAM" id="SignalP"/>
    </source>
</evidence>
<comment type="subcellular location">
    <subcellularLocation>
        <location evidence="1">Cell envelope</location>
    </subcellularLocation>
</comment>
<proteinExistence type="inferred from homology"/>
<dbReference type="Gene3D" id="3.10.105.10">
    <property type="entry name" value="Dipeptide-binding Protein, Domain 3"/>
    <property type="match status" value="1"/>
</dbReference>
<dbReference type="InterPro" id="IPR039424">
    <property type="entry name" value="SBP_5"/>
</dbReference>
<gene>
    <name evidence="7" type="ORF">BJ958_004864</name>
</gene>
<dbReference type="PANTHER" id="PTHR30290:SF10">
    <property type="entry name" value="PERIPLASMIC OLIGOPEPTIDE-BINDING PROTEIN-RELATED"/>
    <property type="match status" value="1"/>
</dbReference>
<evidence type="ECO:0000313" key="7">
    <source>
        <dbReference type="EMBL" id="NYD33318.1"/>
    </source>
</evidence>
<evidence type="ECO:0000256" key="4">
    <source>
        <dbReference type="ARBA" id="ARBA00022729"/>
    </source>
</evidence>
<dbReference type="EMBL" id="JACCBF010000001">
    <property type="protein sequence ID" value="NYD33318.1"/>
    <property type="molecule type" value="Genomic_DNA"/>
</dbReference>
<reference evidence="7 8" key="1">
    <citation type="submission" date="2020-07" db="EMBL/GenBank/DDBJ databases">
        <title>Sequencing the genomes of 1000 actinobacteria strains.</title>
        <authorList>
            <person name="Klenk H.-P."/>
        </authorList>
    </citation>
    <scope>NUCLEOTIDE SEQUENCE [LARGE SCALE GENOMIC DNA]</scope>
    <source>
        <strain evidence="7 8">DSM 19082</strain>
    </source>
</reference>
<dbReference type="SUPFAM" id="SSF53850">
    <property type="entry name" value="Periplasmic binding protein-like II"/>
    <property type="match status" value="1"/>
</dbReference>
<name>A0A852RS14_9ACTN</name>
<dbReference type="PANTHER" id="PTHR30290">
    <property type="entry name" value="PERIPLASMIC BINDING COMPONENT OF ABC TRANSPORTER"/>
    <property type="match status" value="1"/>
</dbReference>
<dbReference type="AlphaFoldDB" id="A0A852RS14"/>
<sequence>MAHQTSGPRRLGLLALSLAATAMLAACGNGSDDRPEPVTKDDLVDVLPSAKGGVDVVKWNLPAEPDTLDPANTVTYASGTVVRSLCDTLLTRDPDLALKPNLASYEVVSPTEIVYTIRDDVKFWDGTPLTAEDVAWSLNRMRSSDFVLSFAFINVKSIDVTGPDQVTVSFSEPDELFLNSGPALGVMEKKYSEAHADAIGTPDGGLMCSGPFELESWSPGSSIKLSRNPDYWNAERKPLAETVAFSFVGDATALTQALNAGEIDGAYEIPASAVPALSKSSVGRITFGRSMQGLNLNVARPDGPMSDNDVRQALQRGIDRGALADVIYNGAAEPTYTYVTPTTWPEGQRDAYQKAYDAFVAERKYDVEAAKKLVAKSGYDGETIVLALTAGDDTESRSAQLIQEQAAAIGLTVKLKPLQPLVYDQAGYDAAKRKELGLDLMLSSNFNGAPDPLEPMGFTSLPGQPYNYTDFDDAEATALLTEARQTFDDDQRAEMVIKAQQIIEEDSAVIPLLSTYTTTFLNDRLTGAITSFAYWSMPAMAFIGAAK</sequence>
<evidence type="ECO:0000256" key="2">
    <source>
        <dbReference type="ARBA" id="ARBA00005695"/>
    </source>
</evidence>
<dbReference type="Pfam" id="PF00496">
    <property type="entry name" value="SBP_bac_5"/>
    <property type="match status" value="1"/>
</dbReference>
<dbReference type="GO" id="GO:0042597">
    <property type="term" value="C:periplasmic space"/>
    <property type="evidence" value="ECO:0007669"/>
    <property type="project" value="UniProtKB-ARBA"/>
</dbReference>
<accession>A0A852RS14</accession>
<dbReference type="RefSeq" id="WP_218865955.1">
    <property type="nucleotide sequence ID" value="NZ_BAABEF010000001.1"/>
</dbReference>
<dbReference type="InterPro" id="IPR000914">
    <property type="entry name" value="SBP_5_dom"/>
</dbReference>
<comment type="caution">
    <text evidence="7">The sequence shown here is derived from an EMBL/GenBank/DDBJ whole genome shotgun (WGS) entry which is preliminary data.</text>
</comment>
<evidence type="ECO:0000313" key="8">
    <source>
        <dbReference type="Proteomes" id="UP000582231"/>
    </source>
</evidence>
<dbReference type="Gene3D" id="3.40.190.10">
    <property type="entry name" value="Periplasmic binding protein-like II"/>
    <property type="match status" value="1"/>
</dbReference>
<dbReference type="GO" id="GO:0015833">
    <property type="term" value="P:peptide transport"/>
    <property type="evidence" value="ECO:0007669"/>
    <property type="project" value="TreeGrafter"/>
</dbReference>
<dbReference type="Gene3D" id="3.90.76.10">
    <property type="entry name" value="Dipeptide-binding Protein, Domain 1"/>
    <property type="match status" value="1"/>
</dbReference>
<dbReference type="Proteomes" id="UP000582231">
    <property type="component" value="Unassembled WGS sequence"/>
</dbReference>